<dbReference type="CDD" id="cd00038">
    <property type="entry name" value="CAP_ED"/>
    <property type="match status" value="1"/>
</dbReference>
<dbReference type="InterPro" id="IPR018490">
    <property type="entry name" value="cNMP-bd_dom_sf"/>
</dbReference>
<feature type="compositionally biased region" description="Basic and acidic residues" evidence="1">
    <location>
        <begin position="623"/>
        <end position="632"/>
    </location>
</feature>
<dbReference type="PANTHER" id="PTHR23011:SF28">
    <property type="entry name" value="CYCLIC NUCLEOTIDE-BINDING DOMAIN CONTAINING PROTEIN"/>
    <property type="match status" value="1"/>
</dbReference>
<evidence type="ECO:0000313" key="3">
    <source>
        <dbReference type="EMBL" id="CAH3044177.1"/>
    </source>
</evidence>
<dbReference type="PROSITE" id="PS50042">
    <property type="entry name" value="CNMP_BINDING_3"/>
    <property type="match status" value="1"/>
</dbReference>
<feature type="domain" description="Cyclic nucleotide-binding" evidence="2">
    <location>
        <begin position="257"/>
        <end position="362"/>
    </location>
</feature>
<proteinExistence type="predicted"/>
<dbReference type="Proteomes" id="UP001159405">
    <property type="component" value="Unassembled WGS sequence"/>
</dbReference>
<dbReference type="Gene3D" id="2.60.120.10">
    <property type="entry name" value="Jelly Rolls"/>
    <property type="match status" value="2"/>
</dbReference>
<dbReference type="InterPro" id="IPR000595">
    <property type="entry name" value="cNMP-bd_dom"/>
</dbReference>
<dbReference type="Pfam" id="PF00027">
    <property type="entry name" value="cNMP_binding"/>
    <property type="match status" value="1"/>
</dbReference>
<dbReference type="SUPFAM" id="SSF51206">
    <property type="entry name" value="cAMP-binding domain-like"/>
    <property type="match status" value="2"/>
</dbReference>
<feature type="compositionally biased region" description="Basic and acidic residues" evidence="1">
    <location>
        <begin position="588"/>
        <end position="601"/>
    </location>
</feature>
<reference evidence="3 4" key="1">
    <citation type="submission" date="2022-05" db="EMBL/GenBank/DDBJ databases">
        <authorList>
            <consortium name="Genoscope - CEA"/>
            <person name="William W."/>
        </authorList>
    </citation>
    <scope>NUCLEOTIDE SEQUENCE [LARGE SCALE GENOMIC DNA]</scope>
</reference>
<keyword evidence="4" id="KW-1185">Reference proteome</keyword>
<feature type="region of interest" description="Disordered" evidence="1">
    <location>
        <begin position="84"/>
        <end position="108"/>
    </location>
</feature>
<protein>
    <recommendedName>
        <fullName evidence="2">Cyclic nucleotide-binding domain-containing protein</fullName>
    </recommendedName>
</protein>
<organism evidence="3 4">
    <name type="scientific">Porites lobata</name>
    <dbReference type="NCBI Taxonomy" id="104759"/>
    <lineage>
        <taxon>Eukaryota</taxon>
        <taxon>Metazoa</taxon>
        <taxon>Cnidaria</taxon>
        <taxon>Anthozoa</taxon>
        <taxon>Hexacorallia</taxon>
        <taxon>Scleractinia</taxon>
        <taxon>Fungiina</taxon>
        <taxon>Poritidae</taxon>
        <taxon>Porites</taxon>
    </lineage>
</organism>
<dbReference type="EMBL" id="CALNXK010000012">
    <property type="protein sequence ID" value="CAH3044177.1"/>
    <property type="molecule type" value="Genomic_DNA"/>
</dbReference>
<feature type="non-terminal residue" evidence="3">
    <location>
        <position position="1"/>
    </location>
</feature>
<dbReference type="SMART" id="SM00100">
    <property type="entry name" value="cNMP"/>
    <property type="match status" value="1"/>
</dbReference>
<gene>
    <name evidence="3" type="ORF">PLOB_00004675</name>
</gene>
<accession>A0ABN8NB90</accession>
<dbReference type="PANTHER" id="PTHR23011">
    <property type="entry name" value="CYCLIC NUCLEOTIDE-BINDING DOMAIN CONTAINING PROTEIN"/>
    <property type="match status" value="1"/>
</dbReference>
<evidence type="ECO:0000313" key="4">
    <source>
        <dbReference type="Proteomes" id="UP001159405"/>
    </source>
</evidence>
<feature type="region of interest" description="Disordered" evidence="1">
    <location>
        <begin position="586"/>
        <end position="708"/>
    </location>
</feature>
<evidence type="ECO:0000259" key="2">
    <source>
        <dbReference type="PROSITE" id="PS50042"/>
    </source>
</evidence>
<sequence length="875" mass="99902">IRCEPTNPRDQEKIRISFHMEEGDTIRQVRSAGRMSQRTYSITTVTSMDDNISLSSGYSSGLKRFTPKTSSVDYSGVRATAGISRAKHGRPRRGSVYPTDSSSLSETASAKGRRMSIYTLSDLAEVGVKMRRRRRSTMDSWGKNRTPGERQYFDKLLPPEELFRRAVKIVEMSASLCQYKYEKENEEQNLAHTVFTQYINENENQMEAELAFDASFFKANRKMRVSAEVKLILSVHPGQRTEQQLAKVLFSLRSIRSFAEYPQRIQHKLIKVGWFETHQAKRAILRQGHIPQAFYFVLSGSAVVTVMEEHENFARTVHFLRRGDSFGELAILHDTRRQSTVISREPIELLVISKEDFVDIFMLAGGIKNITDPDHQKFIQNIDFLKGWPVELMASNPKKCLFHFFRSGSVLVKDSNHSDWIYIIKSGSCQVLKKLRHVKSCLTQHNDRVVGFENVKSQVPKASSRDRLERVKAKLSVVTLLLPKLHLRTGLITQDSDADDDFGNEANLNTDISAIDKVAAAQKLFATPEKSDISFEEGSIKLIDFRTPSPPTGRRSGVVSAPRTSVIMNSVEHTENLKNLMVSKRKVSREQGLRDTFRDSVEDGGQTRKVSGCELPRRLQKRLTPDQRERSSSKPPLPTVEEETHPSSTLSTPLRPRFSSLQAEHDQRPRSESYSRPRVHSQNSSRRISKVRTKSTVTSPAEDLTEEEKKLPLHKVSVIDEGEQRQTEVRITEADLYPMFVQVALLQKGDCFGVSSMVFDEQPSLSLVSNGAECIMISKKFFLSHCSDAVKRRLLVTETPYPNDDLLQKSLQDKVNWDAYRRKTIKTLIRELPTNSRRMEDHMVHRKTKRDMSLGEDLKEAIRKMQRKNDDSYSL</sequence>
<feature type="compositionally biased region" description="Basic and acidic residues" evidence="1">
    <location>
        <begin position="663"/>
        <end position="675"/>
    </location>
</feature>
<dbReference type="InterPro" id="IPR014710">
    <property type="entry name" value="RmlC-like_jellyroll"/>
</dbReference>
<evidence type="ECO:0000256" key="1">
    <source>
        <dbReference type="SAM" id="MobiDB-lite"/>
    </source>
</evidence>
<feature type="compositionally biased region" description="Polar residues" evidence="1">
    <location>
        <begin position="98"/>
        <end position="108"/>
    </location>
</feature>
<comment type="caution">
    <text evidence="3">The sequence shown here is derived from an EMBL/GenBank/DDBJ whole genome shotgun (WGS) entry which is preliminary data.</text>
</comment>
<name>A0ABN8NB90_9CNID</name>